<gene>
    <name evidence="1" type="ORF">ST44_04685</name>
</gene>
<accession>A0A0D0HDY7</accession>
<dbReference type="EMBL" id="JXQK01000046">
    <property type="protein sequence ID" value="KIP63208.1"/>
    <property type="molecule type" value="Genomic_DNA"/>
</dbReference>
<organism evidence="1 2">
    <name type="scientific">Prevotella pectinovora</name>
    <dbReference type="NCBI Taxonomy" id="1602169"/>
    <lineage>
        <taxon>Bacteria</taxon>
        <taxon>Pseudomonadati</taxon>
        <taxon>Bacteroidota</taxon>
        <taxon>Bacteroidia</taxon>
        <taxon>Bacteroidales</taxon>
        <taxon>Prevotellaceae</taxon>
        <taxon>Prevotella</taxon>
    </lineage>
</organism>
<reference evidence="1 2" key="1">
    <citation type="submission" date="2015-01" db="EMBL/GenBank/DDBJ databases">
        <title>Comparative genomics of non-oral Prevotella species.</title>
        <authorList>
            <person name="Accetto T."/>
            <person name="Nograsek B."/>
            <person name="Avgustin G."/>
        </authorList>
    </citation>
    <scope>NUCLEOTIDE SEQUENCE [LARGE SCALE GENOMIC DNA]</scope>
    <source>
        <strain evidence="1 2">P5-119</strain>
    </source>
</reference>
<protein>
    <submittedName>
        <fullName evidence="1">Contig46, whole genome shotgun sequence</fullName>
    </submittedName>
</protein>
<dbReference type="Proteomes" id="UP000032046">
    <property type="component" value="Unassembled WGS sequence"/>
</dbReference>
<comment type="caution">
    <text evidence="1">The sequence shown here is derived from an EMBL/GenBank/DDBJ whole genome shotgun (WGS) entry which is preliminary data.</text>
</comment>
<name>A0A0D0HDY7_9BACT</name>
<evidence type="ECO:0000313" key="2">
    <source>
        <dbReference type="Proteomes" id="UP000032046"/>
    </source>
</evidence>
<keyword evidence="2" id="KW-1185">Reference proteome</keyword>
<sequence length="73" mass="8234">MDEKLIEGMRRMNQIGAWEAYGKDAIAVVSQGTPGEYTDNPTVKEYEAKDYKLRDANMFGQGDETGEILIFVK</sequence>
<dbReference type="STRING" id="1602171.ST44_04685"/>
<proteinExistence type="predicted"/>
<dbReference type="RefSeq" id="WP_042518499.1">
    <property type="nucleotide sequence ID" value="NZ_JXQI01000068.1"/>
</dbReference>
<evidence type="ECO:0000313" key="1">
    <source>
        <dbReference type="EMBL" id="KIP63208.1"/>
    </source>
</evidence>
<dbReference type="AlphaFoldDB" id="A0A0D0HDY7"/>